<dbReference type="InterPro" id="IPR050659">
    <property type="entry name" value="Peptidase_M24B"/>
</dbReference>
<dbReference type="EMBL" id="JBEXRX010000259">
    <property type="protein sequence ID" value="MEU0156924.1"/>
    <property type="molecule type" value="Genomic_DNA"/>
</dbReference>
<evidence type="ECO:0000313" key="4">
    <source>
        <dbReference type="Proteomes" id="UP001550348"/>
    </source>
</evidence>
<proteinExistence type="predicted"/>
<dbReference type="Pfam" id="PF01321">
    <property type="entry name" value="Creatinase_N"/>
    <property type="match status" value="1"/>
</dbReference>
<gene>
    <name evidence="3" type="ORF">ABZ071_34690</name>
</gene>
<feature type="non-terminal residue" evidence="3">
    <location>
        <position position="285"/>
    </location>
</feature>
<dbReference type="InterPro" id="IPR000994">
    <property type="entry name" value="Pept_M24"/>
</dbReference>
<dbReference type="Gene3D" id="3.40.350.10">
    <property type="entry name" value="Creatinase/prolidase N-terminal domain"/>
    <property type="match status" value="1"/>
</dbReference>
<accession>A0ABV2VVV8</accession>
<dbReference type="Gene3D" id="3.90.230.10">
    <property type="entry name" value="Creatinase/methionine aminopeptidase superfamily"/>
    <property type="match status" value="1"/>
</dbReference>
<dbReference type="SUPFAM" id="SSF55920">
    <property type="entry name" value="Creatinase/aminopeptidase"/>
    <property type="match status" value="1"/>
</dbReference>
<organism evidence="3 4">
    <name type="scientific">Micromonospora fulviviridis</name>
    <dbReference type="NCBI Taxonomy" id="47860"/>
    <lineage>
        <taxon>Bacteria</taxon>
        <taxon>Bacillati</taxon>
        <taxon>Actinomycetota</taxon>
        <taxon>Actinomycetes</taxon>
        <taxon>Micromonosporales</taxon>
        <taxon>Micromonosporaceae</taxon>
        <taxon>Micromonospora</taxon>
    </lineage>
</organism>
<dbReference type="RefSeq" id="WP_355668401.1">
    <property type="nucleotide sequence ID" value="NZ_JBEXRX010000259.1"/>
</dbReference>
<dbReference type="InterPro" id="IPR029149">
    <property type="entry name" value="Creatin/AminoP/Spt16_N"/>
</dbReference>
<dbReference type="SUPFAM" id="SSF53092">
    <property type="entry name" value="Creatinase/prolidase N-terminal domain"/>
    <property type="match status" value="1"/>
</dbReference>
<evidence type="ECO:0000259" key="2">
    <source>
        <dbReference type="Pfam" id="PF01321"/>
    </source>
</evidence>
<keyword evidence="4" id="KW-1185">Reference proteome</keyword>
<name>A0ABV2VVV8_9ACTN</name>
<dbReference type="PANTHER" id="PTHR46112">
    <property type="entry name" value="AMINOPEPTIDASE"/>
    <property type="match status" value="1"/>
</dbReference>
<sequence length="285" mass="30462">MVSASDARANLAAVLEENSLDAIVASSPPNVCYSSGTYFTTMKTVPQRTAFVVANGAEPTFVYCTIEEGHATEESWLTELVGYTEFVDEPVEVLSRVLTEKGVSSGRVGVELRNLCARDRALLDVLLPDAELVPADDIFDNMRAVKSTQEIDVLGAAARNTDAAIRTAFEAARVGDSGFSVADTMVSAAKGFGAHNLLHQTMAVGTDGFKVHASASDRRLTAGDVLRADFGMSWGGHYLSDVARTAFVGSISRAQLDLYTRLESVQQGIFSFMRPGVPASAVFLH</sequence>
<reference evidence="3 4" key="1">
    <citation type="submission" date="2024-06" db="EMBL/GenBank/DDBJ databases">
        <title>The Natural Products Discovery Center: Release of the First 8490 Sequenced Strains for Exploring Actinobacteria Biosynthetic Diversity.</title>
        <authorList>
            <person name="Kalkreuter E."/>
            <person name="Kautsar S.A."/>
            <person name="Yang D."/>
            <person name="Bader C.D."/>
            <person name="Teijaro C.N."/>
            <person name="Fluegel L."/>
            <person name="Davis C.M."/>
            <person name="Simpson J.R."/>
            <person name="Lauterbach L."/>
            <person name="Steele A.D."/>
            <person name="Gui C."/>
            <person name="Meng S."/>
            <person name="Li G."/>
            <person name="Viehrig K."/>
            <person name="Ye F."/>
            <person name="Su P."/>
            <person name="Kiefer A.F."/>
            <person name="Nichols A."/>
            <person name="Cepeda A.J."/>
            <person name="Yan W."/>
            <person name="Fan B."/>
            <person name="Jiang Y."/>
            <person name="Adhikari A."/>
            <person name="Zheng C.-J."/>
            <person name="Schuster L."/>
            <person name="Cowan T.M."/>
            <person name="Smanski M.J."/>
            <person name="Chevrette M.G."/>
            <person name="De Carvalho L.P.S."/>
            <person name="Shen B."/>
        </authorList>
    </citation>
    <scope>NUCLEOTIDE SEQUENCE [LARGE SCALE GENOMIC DNA]</scope>
    <source>
        <strain evidence="3 4">NPDC006286</strain>
    </source>
</reference>
<comment type="caution">
    <text evidence="3">The sequence shown here is derived from an EMBL/GenBank/DDBJ whole genome shotgun (WGS) entry which is preliminary data.</text>
</comment>
<feature type="domain" description="Creatinase N-terminal" evidence="2">
    <location>
        <begin position="9"/>
        <end position="145"/>
    </location>
</feature>
<dbReference type="InterPro" id="IPR000587">
    <property type="entry name" value="Creatinase_N"/>
</dbReference>
<evidence type="ECO:0000259" key="1">
    <source>
        <dbReference type="Pfam" id="PF00557"/>
    </source>
</evidence>
<feature type="domain" description="Peptidase M24" evidence="1">
    <location>
        <begin position="156"/>
        <end position="282"/>
    </location>
</feature>
<evidence type="ECO:0000313" key="3">
    <source>
        <dbReference type="EMBL" id="MEU0156924.1"/>
    </source>
</evidence>
<dbReference type="CDD" id="cd01066">
    <property type="entry name" value="APP_MetAP"/>
    <property type="match status" value="1"/>
</dbReference>
<protein>
    <submittedName>
        <fullName evidence="3">M24 family metallopeptidase</fullName>
    </submittedName>
</protein>
<dbReference type="Proteomes" id="UP001550348">
    <property type="component" value="Unassembled WGS sequence"/>
</dbReference>
<dbReference type="InterPro" id="IPR036005">
    <property type="entry name" value="Creatinase/aminopeptidase-like"/>
</dbReference>
<dbReference type="Pfam" id="PF00557">
    <property type="entry name" value="Peptidase_M24"/>
    <property type="match status" value="1"/>
</dbReference>
<dbReference type="PANTHER" id="PTHR46112:SF2">
    <property type="entry name" value="XAA-PRO AMINOPEPTIDASE P-RELATED"/>
    <property type="match status" value="1"/>
</dbReference>